<feature type="transmembrane region" description="Helical" evidence="5">
    <location>
        <begin position="196"/>
        <end position="216"/>
    </location>
</feature>
<feature type="transmembrane region" description="Helical" evidence="5">
    <location>
        <begin position="231"/>
        <end position="251"/>
    </location>
</feature>
<proteinExistence type="predicted"/>
<feature type="transmembrane region" description="Helical" evidence="5">
    <location>
        <begin position="38"/>
        <end position="61"/>
    </location>
</feature>
<dbReference type="GO" id="GO:0016020">
    <property type="term" value="C:membrane"/>
    <property type="evidence" value="ECO:0007669"/>
    <property type="project" value="UniProtKB-SubCell"/>
</dbReference>
<accession>A0A1S8B201</accession>
<dbReference type="Pfam" id="PF04479">
    <property type="entry name" value="RTA1"/>
    <property type="match status" value="1"/>
</dbReference>
<dbReference type="EMBL" id="MSZU01000115">
    <property type="protein sequence ID" value="OMP81396.1"/>
    <property type="molecule type" value="Genomic_DNA"/>
</dbReference>
<evidence type="ECO:0000256" key="2">
    <source>
        <dbReference type="ARBA" id="ARBA00022692"/>
    </source>
</evidence>
<comment type="caution">
    <text evidence="6">The sequence shown here is derived from an EMBL/GenBank/DDBJ whole genome shotgun (WGS) entry which is preliminary data.</text>
</comment>
<evidence type="ECO:0000313" key="6">
    <source>
        <dbReference type="EMBL" id="OMP81396.1"/>
    </source>
</evidence>
<keyword evidence="2 5" id="KW-0812">Transmembrane</keyword>
<name>A0A1S8B201_9PEZI</name>
<comment type="subcellular location">
    <subcellularLocation>
        <location evidence="1">Membrane</location>
        <topology evidence="1">Multi-pass membrane protein</topology>
    </subcellularLocation>
</comment>
<protein>
    <submittedName>
        <fullName evidence="6">Protein RTA1</fullName>
    </submittedName>
</protein>
<dbReference type="InterPro" id="IPR007568">
    <property type="entry name" value="RTA1"/>
</dbReference>
<evidence type="ECO:0000313" key="7">
    <source>
        <dbReference type="Proteomes" id="UP000190776"/>
    </source>
</evidence>
<feature type="transmembrane region" description="Helical" evidence="5">
    <location>
        <begin position="12"/>
        <end position="31"/>
    </location>
</feature>
<evidence type="ECO:0000256" key="5">
    <source>
        <dbReference type="SAM" id="Phobius"/>
    </source>
</evidence>
<dbReference type="PANTHER" id="PTHR31465">
    <property type="entry name" value="PROTEIN RTA1-RELATED"/>
    <property type="match status" value="1"/>
</dbReference>
<dbReference type="AlphaFoldDB" id="A0A1S8B201"/>
<feature type="transmembrane region" description="Helical" evidence="5">
    <location>
        <begin position="114"/>
        <end position="132"/>
    </location>
</feature>
<evidence type="ECO:0000256" key="4">
    <source>
        <dbReference type="ARBA" id="ARBA00023136"/>
    </source>
</evidence>
<dbReference type="PANTHER" id="PTHR31465:SF35">
    <property type="entry name" value="RTA1 DOMAIN PROTEIN-RELATED"/>
    <property type="match status" value="1"/>
</dbReference>
<dbReference type="STRING" id="420778.A0A1S8B201"/>
<sequence length="294" mass="32728">MGYRYYNYDPSFPAAVIFVVLFGASSLIHMVQLLWKRTWYFIPFIIGGAFEAFGYAGRALSARETPDWTLPPYIMQSILLLLGPTFFAASIYMILGRVIRLTNGEAHSIVKATLVTKIFLLGDMLSFLAQSSGGGMLAKAKTADDQKTGERVIIVGLLVQIAFFGFFIVVSALFHYRIALYPTARSRNVQVPWQRYLWVLYTASALIMVRSIYRLLEYIQGKDGALQSKEAYIYVLDAALMFIVAALFNVFHPSQIVNKRSMAAGAYGVEMGATESNVAGGRNRGEYESIRLGA</sequence>
<dbReference type="Proteomes" id="UP000190776">
    <property type="component" value="Unassembled WGS sequence"/>
</dbReference>
<dbReference type="OrthoDB" id="3358017at2759"/>
<evidence type="ECO:0000256" key="1">
    <source>
        <dbReference type="ARBA" id="ARBA00004141"/>
    </source>
</evidence>
<feature type="transmembrane region" description="Helical" evidence="5">
    <location>
        <begin position="73"/>
        <end position="94"/>
    </location>
</feature>
<keyword evidence="4 5" id="KW-0472">Membrane</keyword>
<reference evidence="6 7" key="1">
    <citation type="submission" date="2017-01" db="EMBL/GenBank/DDBJ databases">
        <title>Draft genome sequence of Diplodia seriata F98.1, a fungal species involved in grapevine trunk diseases.</title>
        <authorList>
            <person name="Robert-Siegwald G."/>
            <person name="Vallet J."/>
            <person name="Abou-Mansour E."/>
            <person name="Xu J."/>
            <person name="Rey P."/>
            <person name="Bertsch C."/>
            <person name="Rego C."/>
            <person name="Larignon P."/>
            <person name="Fontaine F."/>
            <person name="Lebrun M.-H."/>
        </authorList>
    </citation>
    <scope>NUCLEOTIDE SEQUENCE [LARGE SCALE GENOMIC DNA]</scope>
    <source>
        <strain evidence="6 7">F98.1</strain>
    </source>
</reference>
<keyword evidence="3 5" id="KW-1133">Transmembrane helix</keyword>
<evidence type="ECO:0000256" key="3">
    <source>
        <dbReference type="ARBA" id="ARBA00022989"/>
    </source>
</evidence>
<gene>
    <name evidence="6" type="ORF">BK809_0002389</name>
</gene>
<organism evidence="6 7">
    <name type="scientific">Diplodia seriata</name>
    <dbReference type="NCBI Taxonomy" id="420778"/>
    <lineage>
        <taxon>Eukaryota</taxon>
        <taxon>Fungi</taxon>
        <taxon>Dikarya</taxon>
        <taxon>Ascomycota</taxon>
        <taxon>Pezizomycotina</taxon>
        <taxon>Dothideomycetes</taxon>
        <taxon>Dothideomycetes incertae sedis</taxon>
        <taxon>Botryosphaeriales</taxon>
        <taxon>Botryosphaeriaceae</taxon>
        <taxon>Diplodia</taxon>
    </lineage>
</organism>
<feature type="transmembrane region" description="Helical" evidence="5">
    <location>
        <begin position="152"/>
        <end position="176"/>
    </location>
</feature>